<dbReference type="KEGG" id="tasa:A1Q1_06789"/>
<dbReference type="EMBL" id="ALBS01000038">
    <property type="protein sequence ID" value="EJT51983.1"/>
    <property type="molecule type" value="Genomic_DNA"/>
</dbReference>
<evidence type="ECO:0000256" key="7">
    <source>
        <dbReference type="SAM" id="SignalP"/>
    </source>
</evidence>
<sequence>MRTLLYAVALAAGSAIASPLPDTPAEDNIGGSASGSLGSHPVAQVTKASQAAMVQESSPPHLWVTSARAQKSLEIYDNFIMNQPRVNVSLYAMSRCPDANVFEEVLKKEGIADKVDLSIDYIGRVDKHATYGVDCMHGDIECAGNAHQLCLQANLDLKEWFGVVTCMNYGKFPGTVGTISTTRKCVETNGVDYWRSGVGPCIEGQKRDRQSRHAQNVARALREGGEVLPQAPMLDEDGEPENMQPEPLSKEARQRLRESVQKTKKDGVAKSCTIRIDSTIRRGGVRQCVVDGGVWKGCDDGHSPSDFVRVIEEEFKNLVDQMIDEKEAWHMYP</sequence>
<comment type="caution">
    <text evidence="8">The sequence shown here is derived from an EMBL/GenBank/DDBJ whole genome shotgun (WGS) entry which is preliminary data.</text>
</comment>
<evidence type="ECO:0000256" key="1">
    <source>
        <dbReference type="ARBA" id="ARBA00004613"/>
    </source>
</evidence>
<dbReference type="RefSeq" id="XP_014183313.1">
    <property type="nucleotide sequence ID" value="XM_014327838.1"/>
</dbReference>
<evidence type="ECO:0000256" key="4">
    <source>
        <dbReference type="ARBA" id="ARBA00022729"/>
    </source>
</evidence>
<evidence type="ECO:0000256" key="6">
    <source>
        <dbReference type="SAM" id="MobiDB-lite"/>
    </source>
</evidence>
<keyword evidence="4 7" id="KW-0732">Signal</keyword>
<proteinExistence type="inferred from homology"/>
<comment type="similarity">
    <text evidence="2">Belongs to the GILT family.</text>
</comment>
<evidence type="ECO:0000256" key="5">
    <source>
        <dbReference type="ARBA" id="ARBA00023180"/>
    </source>
</evidence>
<keyword evidence="3" id="KW-0964">Secreted</keyword>
<dbReference type="HOGENOM" id="CLU_072148_2_1_1"/>
<organism evidence="8 9">
    <name type="scientific">Trichosporon asahii var. asahii (strain ATCC 90039 / CBS 2479 / JCM 2466 / KCTC 7840 / NBRC 103889/ NCYC 2677 / UAMH 7654)</name>
    <name type="common">Yeast</name>
    <dbReference type="NCBI Taxonomy" id="1186058"/>
    <lineage>
        <taxon>Eukaryota</taxon>
        <taxon>Fungi</taxon>
        <taxon>Dikarya</taxon>
        <taxon>Basidiomycota</taxon>
        <taxon>Agaricomycotina</taxon>
        <taxon>Tremellomycetes</taxon>
        <taxon>Trichosporonales</taxon>
        <taxon>Trichosporonaceae</taxon>
        <taxon>Trichosporon</taxon>
    </lineage>
</organism>
<dbReference type="AlphaFoldDB" id="J5RD88"/>
<dbReference type="GO" id="GO:0016671">
    <property type="term" value="F:oxidoreductase activity, acting on a sulfur group of donors, disulfide as acceptor"/>
    <property type="evidence" value="ECO:0007669"/>
    <property type="project" value="InterPro"/>
</dbReference>
<dbReference type="InterPro" id="IPR004911">
    <property type="entry name" value="Interferon-induced_GILT"/>
</dbReference>
<dbReference type="VEuPathDB" id="FungiDB:A1Q1_06789"/>
<feature type="chain" id="PRO_5003784578" evidence="7">
    <location>
        <begin position="18"/>
        <end position="333"/>
    </location>
</feature>
<feature type="region of interest" description="Disordered" evidence="6">
    <location>
        <begin position="225"/>
        <end position="252"/>
    </location>
</feature>
<dbReference type="GO" id="GO:0005576">
    <property type="term" value="C:extracellular region"/>
    <property type="evidence" value="ECO:0007669"/>
    <property type="project" value="UniProtKB-SubCell"/>
</dbReference>
<feature type="signal peptide" evidence="7">
    <location>
        <begin position="1"/>
        <end position="17"/>
    </location>
</feature>
<evidence type="ECO:0000256" key="2">
    <source>
        <dbReference type="ARBA" id="ARBA00005679"/>
    </source>
</evidence>
<reference evidence="8 9" key="1">
    <citation type="journal article" date="2012" name="Eukaryot. Cell">
        <title>Draft genome sequence of CBS 2479, the standard type strain of Trichosporon asahii.</title>
        <authorList>
            <person name="Yang R.Y."/>
            <person name="Li H.T."/>
            <person name="Zhu H."/>
            <person name="Zhou G.P."/>
            <person name="Wang M."/>
            <person name="Wang L."/>
        </authorList>
    </citation>
    <scope>NUCLEOTIDE SEQUENCE [LARGE SCALE GENOMIC DNA]</scope>
    <source>
        <strain evidence="9">ATCC 90039 / CBS 2479 / JCM 2466 / KCTC 7840 / NCYC 2677 / UAMH 7654</strain>
    </source>
</reference>
<dbReference type="Proteomes" id="UP000002748">
    <property type="component" value="Unassembled WGS sequence"/>
</dbReference>
<evidence type="ECO:0000256" key="3">
    <source>
        <dbReference type="ARBA" id="ARBA00022525"/>
    </source>
</evidence>
<comment type="subcellular location">
    <subcellularLocation>
        <location evidence="1">Secreted</location>
    </subcellularLocation>
</comment>
<dbReference type="GeneID" id="25990301"/>
<name>J5RD88_TRIAS</name>
<gene>
    <name evidence="8" type="ORF">A1Q1_06789</name>
</gene>
<keyword evidence="5" id="KW-0325">Glycoprotein</keyword>
<dbReference type="Pfam" id="PF03227">
    <property type="entry name" value="GILT"/>
    <property type="match status" value="1"/>
</dbReference>
<dbReference type="PANTHER" id="PTHR13234:SF8">
    <property type="entry name" value="GAMMA-INTERFERON-INDUCIBLE LYSOSOMAL THIOL REDUCTASE"/>
    <property type="match status" value="1"/>
</dbReference>
<evidence type="ECO:0000313" key="9">
    <source>
        <dbReference type="Proteomes" id="UP000002748"/>
    </source>
</evidence>
<dbReference type="OrthoDB" id="958254at2759"/>
<protein>
    <submittedName>
        <fullName evidence="8">Uncharacterized protein</fullName>
    </submittedName>
</protein>
<evidence type="ECO:0000313" key="8">
    <source>
        <dbReference type="EMBL" id="EJT51983.1"/>
    </source>
</evidence>
<accession>J5RD88</accession>
<dbReference type="PANTHER" id="PTHR13234">
    <property type="entry name" value="GAMMA-INTERFERON INDUCIBLE LYSOSOMAL THIOL REDUCTASE GILT"/>
    <property type="match status" value="1"/>
</dbReference>